<protein>
    <submittedName>
        <fullName evidence="3">ATP-dependent DNA helicase</fullName>
    </submittedName>
</protein>
<feature type="domain" description="DUF6570" evidence="2">
    <location>
        <begin position="16"/>
        <end position="127"/>
    </location>
</feature>
<dbReference type="Proteomes" id="UP000595437">
    <property type="component" value="Chromosome 15"/>
</dbReference>
<keyword evidence="3" id="KW-0547">Nucleotide-binding</keyword>
<feature type="region of interest" description="Disordered" evidence="1">
    <location>
        <begin position="153"/>
        <end position="176"/>
    </location>
</feature>
<reference evidence="4" key="1">
    <citation type="submission" date="2021-01" db="EMBL/GenBank/DDBJ databases">
        <title>Caligus Genome Assembly.</title>
        <authorList>
            <person name="Gallardo-Escarate C."/>
        </authorList>
    </citation>
    <scope>NUCLEOTIDE SEQUENCE [LARGE SCALE GENOMIC DNA]</scope>
</reference>
<dbReference type="AlphaFoldDB" id="A0A7T8GRE1"/>
<evidence type="ECO:0000259" key="2">
    <source>
        <dbReference type="Pfam" id="PF20209"/>
    </source>
</evidence>
<sequence length="176" mass="20152">MYKLMISHGCAKLVTSWANGLDLDVIPPELAELRPLELRLISQRIPFMKLKAIYGSAVNVPSKLQPVISLLPRLPATAEEVPLKHKRKLSYKGHYMYEYIRPKKVMKALQWLQQNNPLYKDVIICPDWERQWEDDDPELWESIATVCHEDMEMSPADDTTAVTDNTTVTPAPSPPQ</sequence>
<keyword evidence="3" id="KW-0378">Hydrolase</keyword>
<gene>
    <name evidence="3" type="ORF">FKW44_021502</name>
</gene>
<keyword evidence="3" id="KW-0347">Helicase</keyword>
<evidence type="ECO:0000313" key="3">
    <source>
        <dbReference type="EMBL" id="QQP36412.1"/>
    </source>
</evidence>
<proteinExistence type="predicted"/>
<keyword evidence="3" id="KW-0067">ATP-binding</keyword>
<dbReference type="Pfam" id="PF20209">
    <property type="entry name" value="DUF6570"/>
    <property type="match status" value="1"/>
</dbReference>
<name>A0A7T8GRE1_CALRO</name>
<evidence type="ECO:0000313" key="4">
    <source>
        <dbReference type="Proteomes" id="UP000595437"/>
    </source>
</evidence>
<feature type="compositionally biased region" description="Low complexity" evidence="1">
    <location>
        <begin position="156"/>
        <end position="170"/>
    </location>
</feature>
<accession>A0A7T8GRE1</accession>
<evidence type="ECO:0000256" key="1">
    <source>
        <dbReference type="SAM" id="MobiDB-lite"/>
    </source>
</evidence>
<feature type="non-terminal residue" evidence="3">
    <location>
        <position position="176"/>
    </location>
</feature>
<keyword evidence="4" id="KW-1185">Reference proteome</keyword>
<dbReference type="GO" id="GO:0004386">
    <property type="term" value="F:helicase activity"/>
    <property type="evidence" value="ECO:0007669"/>
    <property type="project" value="UniProtKB-KW"/>
</dbReference>
<dbReference type="OrthoDB" id="6141723at2759"/>
<organism evidence="3 4">
    <name type="scientific">Caligus rogercresseyi</name>
    <name type="common">Sea louse</name>
    <dbReference type="NCBI Taxonomy" id="217165"/>
    <lineage>
        <taxon>Eukaryota</taxon>
        <taxon>Metazoa</taxon>
        <taxon>Ecdysozoa</taxon>
        <taxon>Arthropoda</taxon>
        <taxon>Crustacea</taxon>
        <taxon>Multicrustacea</taxon>
        <taxon>Hexanauplia</taxon>
        <taxon>Copepoda</taxon>
        <taxon>Siphonostomatoida</taxon>
        <taxon>Caligidae</taxon>
        <taxon>Caligus</taxon>
    </lineage>
</organism>
<dbReference type="EMBL" id="CP045904">
    <property type="protein sequence ID" value="QQP36412.1"/>
    <property type="molecule type" value="Genomic_DNA"/>
</dbReference>
<dbReference type="InterPro" id="IPR046700">
    <property type="entry name" value="DUF6570"/>
</dbReference>